<keyword evidence="1" id="KW-1133">Transmembrane helix</keyword>
<proteinExistence type="predicted"/>
<organism evidence="2 3">
    <name type="scientific">Corallincola platygyrae</name>
    <dbReference type="NCBI Taxonomy" id="1193278"/>
    <lineage>
        <taxon>Bacteria</taxon>
        <taxon>Pseudomonadati</taxon>
        <taxon>Pseudomonadota</taxon>
        <taxon>Gammaproteobacteria</taxon>
        <taxon>Alteromonadales</taxon>
        <taxon>Psychromonadaceae</taxon>
        <taxon>Corallincola</taxon>
    </lineage>
</organism>
<dbReference type="RefSeq" id="WP_345340988.1">
    <property type="nucleotide sequence ID" value="NZ_BAABLI010000017.1"/>
</dbReference>
<evidence type="ECO:0000256" key="1">
    <source>
        <dbReference type="SAM" id="Phobius"/>
    </source>
</evidence>
<comment type="caution">
    <text evidence="2">The sequence shown here is derived from an EMBL/GenBank/DDBJ whole genome shotgun (WGS) entry which is preliminary data.</text>
</comment>
<sequence>MLTSHFDTALFERIKPRFQYAGFVLLVLGALSYVVTGSEMTAALFVFSGVVILDGLRRFSSHKLPLLQSYQLTVDSEQLTYENHKNGYLVTRPLSAITRVTYREIIRLPVVTVDMAGNERLRFVCFTEPEQLLRALNRQL</sequence>
<keyword evidence="3" id="KW-1185">Reference proteome</keyword>
<protein>
    <recommendedName>
        <fullName evidence="4">PH domain-containing protein</fullName>
    </recommendedName>
</protein>
<name>A0ABW4XML1_9GAMM</name>
<dbReference type="EMBL" id="JBHUHT010000011">
    <property type="protein sequence ID" value="MFD2096040.1"/>
    <property type="molecule type" value="Genomic_DNA"/>
</dbReference>
<evidence type="ECO:0000313" key="2">
    <source>
        <dbReference type="EMBL" id="MFD2096040.1"/>
    </source>
</evidence>
<accession>A0ABW4XML1</accession>
<keyword evidence="1" id="KW-0812">Transmembrane</keyword>
<dbReference type="Proteomes" id="UP001597380">
    <property type="component" value="Unassembled WGS sequence"/>
</dbReference>
<gene>
    <name evidence="2" type="ORF">ACFSJ3_08595</name>
</gene>
<reference evidence="3" key="1">
    <citation type="journal article" date="2019" name="Int. J. Syst. Evol. Microbiol.">
        <title>The Global Catalogue of Microorganisms (GCM) 10K type strain sequencing project: providing services to taxonomists for standard genome sequencing and annotation.</title>
        <authorList>
            <consortium name="The Broad Institute Genomics Platform"/>
            <consortium name="The Broad Institute Genome Sequencing Center for Infectious Disease"/>
            <person name="Wu L."/>
            <person name="Ma J."/>
        </authorList>
    </citation>
    <scope>NUCLEOTIDE SEQUENCE [LARGE SCALE GENOMIC DNA]</scope>
    <source>
        <strain evidence="3">CGMCC 1.10992</strain>
    </source>
</reference>
<keyword evidence="1" id="KW-0472">Membrane</keyword>
<evidence type="ECO:0008006" key="4">
    <source>
        <dbReference type="Google" id="ProtNLM"/>
    </source>
</evidence>
<evidence type="ECO:0000313" key="3">
    <source>
        <dbReference type="Proteomes" id="UP001597380"/>
    </source>
</evidence>
<feature type="transmembrane region" description="Helical" evidence="1">
    <location>
        <begin position="20"/>
        <end position="53"/>
    </location>
</feature>